<dbReference type="Gene3D" id="1.10.150.240">
    <property type="entry name" value="Putative phosphatase, domain 2"/>
    <property type="match status" value="1"/>
</dbReference>
<keyword evidence="1 2" id="KW-0378">Hydrolase</keyword>
<dbReference type="RefSeq" id="WP_039141859.1">
    <property type="nucleotide sequence ID" value="NZ_JSVC01000019.1"/>
</dbReference>
<dbReference type="PANTHER" id="PTHR43316:SF8">
    <property type="entry name" value="HAD FAMILY HYDROLASE"/>
    <property type="match status" value="1"/>
</dbReference>
<dbReference type="OrthoDB" id="6101375at2"/>
<keyword evidence="3" id="KW-1185">Reference proteome</keyword>
<evidence type="ECO:0000256" key="1">
    <source>
        <dbReference type="ARBA" id="ARBA00022801"/>
    </source>
</evidence>
<dbReference type="EMBL" id="JSVC01000019">
    <property type="protein sequence ID" value="KIC93408.1"/>
    <property type="molecule type" value="Genomic_DNA"/>
</dbReference>
<dbReference type="InterPro" id="IPR023198">
    <property type="entry name" value="PGP-like_dom2"/>
</dbReference>
<dbReference type="Gene3D" id="3.40.50.1000">
    <property type="entry name" value="HAD superfamily/HAD-like"/>
    <property type="match status" value="1"/>
</dbReference>
<dbReference type="SUPFAM" id="SSF56784">
    <property type="entry name" value="HAD-like"/>
    <property type="match status" value="1"/>
</dbReference>
<dbReference type="InterPro" id="IPR051540">
    <property type="entry name" value="S-2-haloacid_dehalogenase"/>
</dbReference>
<proteinExistence type="predicted"/>
<dbReference type="Proteomes" id="UP000031408">
    <property type="component" value="Unassembled WGS sequence"/>
</dbReference>
<dbReference type="AlphaFoldDB" id="A0A0C1LD22"/>
<sequence>MRDKIKVIAFDADDTLWVNEPFFHETEEKFCALLEDYLPHHSISQELFKTEMQNLHLYGYGVKGFMLCMIETINRVSNGTASIRLVTEAIQLGKELLEKPIELLDGVQEVLSALQGQYRLVVATKGDLLDQERKLKKSNLQNYFHHIEIMSDKQAGDYRKLLRHLDCEPANFLMLGNSIKSDILPVLELEGFAGHIPYHTTWAHERYDNELEHPNLLRLNTLSDILQFVDRSLD</sequence>
<comment type="caution">
    <text evidence="2">The sequence shown here is derived from an EMBL/GenBank/DDBJ whole genome shotgun (WGS) entry which is preliminary data.</text>
</comment>
<dbReference type="Pfam" id="PF00702">
    <property type="entry name" value="Hydrolase"/>
    <property type="match status" value="1"/>
</dbReference>
<dbReference type="InterPro" id="IPR023214">
    <property type="entry name" value="HAD_sf"/>
</dbReference>
<protein>
    <submittedName>
        <fullName evidence="2">HAD family hydrolase</fullName>
    </submittedName>
</protein>
<name>A0A0C1LD22_9BACT</name>
<dbReference type="GO" id="GO:0016787">
    <property type="term" value="F:hydrolase activity"/>
    <property type="evidence" value="ECO:0007669"/>
    <property type="project" value="UniProtKB-KW"/>
</dbReference>
<dbReference type="STRING" id="1349421.OI18_16650"/>
<dbReference type="PANTHER" id="PTHR43316">
    <property type="entry name" value="HYDROLASE, HALOACID DELAHOGENASE-RELATED"/>
    <property type="match status" value="1"/>
</dbReference>
<gene>
    <name evidence="2" type="ORF">OI18_16650</name>
</gene>
<dbReference type="InterPro" id="IPR036412">
    <property type="entry name" value="HAD-like_sf"/>
</dbReference>
<evidence type="ECO:0000313" key="2">
    <source>
        <dbReference type="EMBL" id="KIC93408.1"/>
    </source>
</evidence>
<reference evidence="2 3" key="1">
    <citation type="submission" date="2014-11" db="EMBL/GenBank/DDBJ databases">
        <title>Genome sequence of Flavihumibacter solisilvae 3-3.</title>
        <authorList>
            <person name="Zhou G."/>
            <person name="Li M."/>
            <person name="Wang G."/>
        </authorList>
    </citation>
    <scope>NUCLEOTIDE SEQUENCE [LARGE SCALE GENOMIC DNA]</scope>
    <source>
        <strain evidence="2 3">3-3</strain>
    </source>
</reference>
<evidence type="ECO:0000313" key="3">
    <source>
        <dbReference type="Proteomes" id="UP000031408"/>
    </source>
</evidence>
<accession>A0A0C1LD22</accession>
<organism evidence="2 3">
    <name type="scientific">Flavihumibacter solisilvae</name>
    <dbReference type="NCBI Taxonomy" id="1349421"/>
    <lineage>
        <taxon>Bacteria</taxon>
        <taxon>Pseudomonadati</taxon>
        <taxon>Bacteroidota</taxon>
        <taxon>Chitinophagia</taxon>
        <taxon>Chitinophagales</taxon>
        <taxon>Chitinophagaceae</taxon>
        <taxon>Flavihumibacter</taxon>
    </lineage>
</organism>